<evidence type="ECO:0000313" key="1">
    <source>
        <dbReference type="EMBL" id="GBP52759.1"/>
    </source>
</evidence>
<sequence>MRDGVLLRGRAAYADRVFVLQKRAVSAIYDLGSRASLKIIGLWYPKNFNVLNVNVYHDSLNNDQDSFEPTVINNG</sequence>
<organism evidence="1 2">
    <name type="scientific">Eumeta variegata</name>
    <name type="common">Bagworm moth</name>
    <name type="synonym">Eumeta japonica</name>
    <dbReference type="NCBI Taxonomy" id="151549"/>
    <lineage>
        <taxon>Eukaryota</taxon>
        <taxon>Metazoa</taxon>
        <taxon>Ecdysozoa</taxon>
        <taxon>Arthropoda</taxon>
        <taxon>Hexapoda</taxon>
        <taxon>Insecta</taxon>
        <taxon>Pterygota</taxon>
        <taxon>Neoptera</taxon>
        <taxon>Endopterygota</taxon>
        <taxon>Lepidoptera</taxon>
        <taxon>Glossata</taxon>
        <taxon>Ditrysia</taxon>
        <taxon>Tineoidea</taxon>
        <taxon>Psychidae</taxon>
        <taxon>Oiketicinae</taxon>
        <taxon>Eumeta</taxon>
    </lineage>
</organism>
<dbReference type="AlphaFoldDB" id="A0A4C1WR17"/>
<comment type="caution">
    <text evidence="1">The sequence shown here is derived from an EMBL/GenBank/DDBJ whole genome shotgun (WGS) entry which is preliminary data.</text>
</comment>
<evidence type="ECO:0000313" key="2">
    <source>
        <dbReference type="Proteomes" id="UP000299102"/>
    </source>
</evidence>
<dbReference type="OrthoDB" id="414730at2759"/>
<dbReference type="EMBL" id="BGZK01000609">
    <property type="protein sequence ID" value="GBP52759.1"/>
    <property type="molecule type" value="Genomic_DNA"/>
</dbReference>
<dbReference type="Proteomes" id="UP000299102">
    <property type="component" value="Unassembled WGS sequence"/>
</dbReference>
<keyword evidence="2" id="KW-1185">Reference proteome</keyword>
<reference evidence="1 2" key="1">
    <citation type="journal article" date="2019" name="Commun. Biol.">
        <title>The bagworm genome reveals a unique fibroin gene that provides high tensile strength.</title>
        <authorList>
            <person name="Kono N."/>
            <person name="Nakamura H."/>
            <person name="Ohtoshi R."/>
            <person name="Tomita M."/>
            <person name="Numata K."/>
            <person name="Arakawa K."/>
        </authorList>
    </citation>
    <scope>NUCLEOTIDE SEQUENCE [LARGE SCALE GENOMIC DNA]</scope>
</reference>
<name>A0A4C1WR17_EUMVA</name>
<protein>
    <submittedName>
        <fullName evidence="1">Uncharacterized protein</fullName>
    </submittedName>
</protein>
<proteinExistence type="predicted"/>
<gene>
    <name evidence="1" type="ORF">EVAR_27702_1</name>
</gene>
<accession>A0A4C1WR17</accession>